<dbReference type="FunFam" id="3.40.50.1820:FF:000003">
    <property type="entry name" value="Dipeptidyl peptidase 4"/>
    <property type="match status" value="1"/>
</dbReference>
<dbReference type="Pfam" id="PF00326">
    <property type="entry name" value="Peptidase_S9"/>
    <property type="match status" value="1"/>
</dbReference>
<keyword evidence="1" id="KW-0325">Glycoprotein</keyword>
<dbReference type="GO" id="GO:0008236">
    <property type="term" value="F:serine-type peptidase activity"/>
    <property type="evidence" value="ECO:0007669"/>
    <property type="project" value="InterPro"/>
</dbReference>
<dbReference type="InterPro" id="IPR002469">
    <property type="entry name" value="Peptidase_S9B_N"/>
</dbReference>
<accession>A0A3S9P8J9</accession>
<dbReference type="PANTHER" id="PTHR11731:SF193">
    <property type="entry name" value="DIPEPTIDYL PEPTIDASE 9"/>
    <property type="match status" value="1"/>
</dbReference>
<gene>
    <name evidence="5" type="ORF">EI427_20390</name>
</gene>
<name>A0A3S9P8J9_9BACT</name>
<dbReference type="GO" id="GO:0006508">
    <property type="term" value="P:proteolysis"/>
    <property type="evidence" value="ECO:0007669"/>
    <property type="project" value="InterPro"/>
</dbReference>
<keyword evidence="6" id="KW-1185">Reference proteome</keyword>
<dbReference type="InterPro" id="IPR001375">
    <property type="entry name" value="Peptidase_S9_cat"/>
</dbReference>
<evidence type="ECO:0000259" key="4">
    <source>
        <dbReference type="Pfam" id="PF00930"/>
    </source>
</evidence>
<evidence type="ECO:0000313" key="5">
    <source>
        <dbReference type="EMBL" id="AZQ64483.1"/>
    </source>
</evidence>
<dbReference type="Gene3D" id="2.140.10.30">
    <property type="entry name" value="Dipeptidylpeptidase IV, N-terminal domain"/>
    <property type="match status" value="1"/>
</dbReference>
<evidence type="ECO:0000313" key="6">
    <source>
        <dbReference type="Proteomes" id="UP000267268"/>
    </source>
</evidence>
<proteinExistence type="predicted"/>
<keyword evidence="2" id="KW-0732">Signal</keyword>
<dbReference type="RefSeq" id="WP_126618214.1">
    <property type="nucleotide sequence ID" value="NZ_CP034562.1"/>
</dbReference>
<evidence type="ECO:0000256" key="2">
    <source>
        <dbReference type="SAM" id="SignalP"/>
    </source>
</evidence>
<dbReference type="EMBL" id="CP034562">
    <property type="protein sequence ID" value="AZQ64483.1"/>
    <property type="molecule type" value="Genomic_DNA"/>
</dbReference>
<sequence length="726" mass="82931">MKKRLLLLIGLMCLSFANTFAQTKEISLENIWAEYKFYPKSVNAVRWMKAGQFYTKLNSNKIIKNDVTTGKEVETILDGSTLSPQVSIGDYVFSADEKQVLLMTEKESIYRRSFKAEYYVYDFISKKLSKLSENGKQSYATFSPDGKKVAFARENNMFVVDLSSMEETQLTTDGKFNHIINGSADWVYEEEFSMAKAFFWAPDSKKIAYQTFNETEVPEYNMQIWGNLYPQDYKFKYPKAGEKNSVVSVSIIDLENNNTHKSVDIGNETDIYIPRVQWTADAAVLSIIRMNRLQNKLEILHANATSGESKVVLSEQNKTYVDMDYCDDLTYLKDGKHFIYTSEVSGYKHIYLYTVEGKMVRQITNGEWEVSELVGINEASKKAVIYYISNEVASLDRDFYAIDIYGKKKTRLSTKNGQTHVNMSNDFSYYISKHSSSEEVATTSLYKTKKNQLIKVLEDNAAFKELIAEYGFVGKEHFTFTTEDDIELYGYMLKPANFDAAKKYPVLMFQYSGPGSNQVANSWGGGNFAWHQMLTQKGYIVCVVDGRGTGSRGKEFKHSTYAQLGKLEALDQIQTAKWLGKQNYVDAGRIGIWGWSFGGYMTSLCMFTGADYFKMGIAVAPVTTWRYYDSIYTERYLKTPQDNPTGYDDNSPIHHTDKLKGKFLLIHGTGDDNVHVQNAIDLSNALIKSGKQFNEFFYPNRNHGIYGGNTRLHLYVQMTNFVMDNL</sequence>
<dbReference type="AlphaFoldDB" id="A0A3S9P8J9"/>
<evidence type="ECO:0000259" key="3">
    <source>
        <dbReference type="Pfam" id="PF00326"/>
    </source>
</evidence>
<organism evidence="5 6">
    <name type="scientific">Flammeovirga pectinis</name>
    <dbReference type="NCBI Taxonomy" id="2494373"/>
    <lineage>
        <taxon>Bacteria</taxon>
        <taxon>Pseudomonadati</taxon>
        <taxon>Bacteroidota</taxon>
        <taxon>Cytophagia</taxon>
        <taxon>Cytophagales</taxon>
        <taxon>Flammeovirgaceae</taxon>
        <taxon>Flammeovirga</taxon>
    </lineage>
</organism>
<dbReference type="OrthoDB" id="9812921at2"/>
<dbReference type="InterPro" id="IPR050278">
    <property type="entry name" value="Serine_Prot_S9B/DPPIV"/>
</dbReference>
<dbReference type="SUPFAM" id="SSF53474">
    <property type="entry name" value="alpha/beta-Hydrolases"/>
    <property type="match status" value="1"/>
</dbReference>
<dbReference type="InterPro" id="IPR029058">
    <property type="entry name" value="AB_hydrolase_fold"/>
</dbReference>
<feature type="signal peptide" evidence="2">
    <location>
        <begin position="1"/>
        <end position="21"/>
    </location>
</feature>
<feature type="domain" description="Dipeptidylpeptidase IV N-terminal" evidence="4">
    <location>
        <begin position="94"/>
        <end position="437"/>
    </location>
</feature>
<dbReference type="Proteomes" id="UP000267268">
    <property type="component" value="Chromosome 1"/>
</dbReference>
<dbReference type="SUPFAM" id="SSF82171">
    <property type="entry name" value="DPP6 N-terminal domain-like"/>
    <property type="match status" value="1"/>
</dbReference>
<dbReference type="PANTHER" id="PTHR11731">
    <property type="entry name" value="PROTEASE FAMILY S9B,C DIPEPTIDYL-PEPTIDASE IV-RELATED"/>
    <property type="match status" value="1"/>
</dbReference>
<dbReference type="Pfam" id="PF00930">
    <property type="entry name" value="DPPIV_N"/>
    <property type="match status" value="1"/>
</dbReference>
<feature type="chain" id="PRO_5019105991" evidence="2">
    <location>
        <begin position="22"/>
        <end position="726"/>
    </location>
</feature>
<dbReference type="Gene3D" id="3.40.50.1820">
    <property type="entry name" value="alpha/beta hydrolase"/>
    <property type="match status" value="1"/>
</dbReference>
<protein>
    <submittedName>
        <fullName evidence="5">S9 family peptidase</fullName>
    </submittedName>
</protein>
<dbReference type="KEGG" id="fll:EI427_20390"/>
<evidence type="ECO:0000256" key="1">
    <source>
        <dbReference type="ARBA" id="ARBA00023180"/>
    </source>
</evidence>
<dbReference type="GO" id="GO:0008239">
    <property type="term" value="F:dipeptidyl-peptidase activity"/>
    <property type="evidence" value="ECO:0007669"/>
    <property type="project" value="TreeGrafter"/>
</dbReference>
<feature type="domain" description="Peptidase S9 prolyl oligopeptidase catalytic" evidence="3">
    <location>
        <begin position="532"/>
        <end position="724"/>
    </location>
</feature>
<reference evidence="5 6" key="1">
    <citation type="submission" date="2018-12" db="EMBL/GenBank/DDBJ databases">
        <title>Flammeovirga pectinis sp. nov., isolated from the gut of the Korean scallop, Patinopecten yessoensis.</title>
        <authorList>
            <person name="Bae J.-W."/>
            <person name="Jeong Y.-S."/>
            <person name="Kang W."/>
        </authorList>
    </citation>
    <scope>NUCLEOTIDE SEQUENCE [LARGE SCALE GENOMIC DNA]</scope>
    <source>
        <strain evidence="5 6">L12M1</strain>
    </source>
</reference>